<keyword evidence="4" id="KW-1185">Reference proteome</keyword>
<dbReference type="SUPFAM" id="SSF50729">
    <property type="entry name" value="PH domain-like"/>
    <property type="match status" value="1"/>
</dbReference>
<dbReference type="Pfam" id="PF16453">
    <property type="entry name" value="IQ_SEC7_PH"/>
    <property type="match status" value="1"/>
</dbReference>
<proteinExistence type="predicted"/>
<feature type="domain" description="IQ motif and SEC7" evidence="2">
    <location>
        <begin position="26"/>
        <end position="91"/>
    </location>
</feature>
<feature type="transmembrane region" description="Helical" evidence="1">
    <location>
        <begin position="6"/>
        <end position="26"/>
    </location>
</feature>
<keyword evidence="1" id="KW-1133">Transmembrane helix</keyword>
<keyword evidence="1" id="KW-0812">Transmembrane</keyword>
<dbReference type="Gene3D" id="2.30.29.30">
    <property type="entry name" value="Pleckstrin-homology domain (PH domain)/Phosphotyrosine-binding domain (PTB)"/>
    <property type="match status" value="1"/>
</dbReference>
<reference evidence="3 4" key="1">
    <citation type="submission" date="2021-06" db="EMBL/GenBank/DDBJ databases">
        <authorList>
            <person name="Palmer J.M."/>
        </authorList>
    </citation>
    <scope>NUCLEOTIDE SEQUENCE [LARGE SCALE GENOMIC DNA]</scope>
    <source>
        <strain evidence="3 4">XC_2019</strain>
        <tissue evidence="3">Muscle</tissue>
    </source>
</reference>
<sequence>MLSFRSSGQYLFVIFAATPYLVFPLLRRIQSVLNSTDYPHGITILSPYGSDKKQVLHFCAQSAEELLKFVEDLKESIAEVSEMEQIRIECECV</sequence>
<organism evidence="3 4">
    <name type="scientific">Xenoophorus captivus</name>
    <dbReference type="NCBI Taxonomy" id="1517983"/>
    <lineage>
        <taxon>Eukaryota</taxon>
        <taxon>Metazoa</taxon>
        <taxon>Chordata</taxon>
        <taxon>Craniata</taxon>
        <taxon>Vertebrata</taxon>
        <taxon>Euteleostomi</taxon>
        <taxon>Actinopterygii</taxon>
        <taxon>Neopterygii</taxon>
        <taxon>Teleostei</taxon>
        <taxon>Neoteleostei</taxon>
        <taxon>Acanthomorphata</taxon>
        <taxon>Ovalentaria</taxon>
        <taxon>Atherinomorphae</taxon>
        <taxon>Cyprinodontiformes</taxon>
        <taxon>Goodeidae</taxon>
        <taxon>Xenoophorus</taxon>
    </lineage>
</organism>
<comment type="caution">
    <text evidence="3">The sequence shown here is derived from an EMBL/GenBank/DDBJ whole genome shotgun (WGS) entry which is preliminary data.</text>
</comment>
<evidence type="ECO:0000313" key="4">
    <source>
        <dbReference type="Proteomes" id="UP001434883"/>
    </source>
</evidence>
<keyword evidence="1" id="KW-0472">Membrane</keyword>
<dbReference type="InterPro" id="IPR033742">
    <property type="entry name" value="IQSEC_PH"/>
</dbReference>
<accession>A0ABV0S1H5</accession>
<evidence type="ECO:0000256" key="1">
    <source>
        <dbReference type="SAM" id="Phobius"/>
    </source>
</evidence>
<name>A0ABV0S1H5_9TELE</name>
<dbReference type="Proteomes" id="UP001434883">
    <property type="component" value="Unassembled WGS sequence"/>
</dbReference>
<dbReference type="EMBL" id="JAHRIN010067371">
    <property type="protein sequence ID" value="MEQ2214395.1"/>
    <property type="molecule type" value="Genomic_DNA"/>
</dbReference>
<protein>
    <recommendedName>
        <fullName evidence="2">IQ motif and SEC7 domain-containing protein</fullName>
    </recommendedName>
</protein>
<evidence type="ECO:0000259" key="2">
    <source>
        <dbReference type="Pfam" id="PF16453"/>
    </source>
</evidence>
<evidence type="ECO:0000313" key="3">
    <source>
        <dbReference type="EMBL" id="MEQ2214395.1"/>
    </source>
</evidence>
<gene>
    <name evidence="3" type="ORF">XENOCAPTIV_004927</name>
</gene>
<dbReference type="InterPro" id="IPR011993">
    <property type="entry name" value="PH-like_dom_sf"/>
</dbReference>